<dbReference type="InterPro" id="IPR014444">
    <property type="entry name" value="PH1575-like"/>
</dbReference>
<dbReference type="EMBL" id="QNBE01000050">
    <property type="protein sequence ID" value="RKX70134.1"/>
    <property type="molecule type" value="Genomic_DNA"/>
</dbReference>
<dbReference type="InterPro" id="IPR002791">
    <property type="entry name" value="ARMT1-like_metal-bd"/>
</dbReference>
<dbReference type="Pfam" id="PF01937">
    <property type="entry name" value="ARMT1-like_dom"/>
    <property type="match status" value="1"/>
</dbReference>
<dbReference type="Proteomes" id="UP000268469">
    <property type="component" value="Unassembled WGS sequence"/>
</dbReference>
<comment type="caution">
    <text evidence="2">The sequence shown here is derived from an EMBL/GenBank/DDBJ whole genome shotgun (WGS) entry which is preliminary data.</text>
</comment>
<protein>
    <recommendedName>
        <fullName evidence="1">Damage-control phosphatase ARMT1-like metal-binding domain-containing protein</fullName>
    </recommendedName>
</protein>
<reference evidence="2 3" key="1">
    <citation type="submission" date="2018-06" db="EMBL/GenBank/DDBJ databases">
        <title>Extensive metabolic versatility and redundancy in microbially diverse, dynamic hydrothermal sediments.</title>
        <authorList>
            <person name="Dombrowski N."/>
            <person name="Teske A."/>
            <person name="Baker B.J."/>
        </authorList>
    </citation>
    <scope>NUCLEOTIDE SEQUENCE [LARGE SCALE GENOMIC DNA]</scope>
    <source>
        <strain evidence="2">B36_G15</strain>
    </source>
</reference>
<evidence type="ECO:0000313" key="3">
    <source>
        <dbReference type="Proteomes" id="UP000268469"/>
    </source>
</evidence>
<sequence length="279" mass="31217">MKSDLRCIPCITNQVMRSVLSAGGSLDQIIAAGEKALHLLRHADLNLPPNALTTRTLLPILTSLKLNDPYQQLKEEELRIGLRIYPKLKELVREAEDRLRMAGLIAATGNIIDIGAQQFYDIEKSVEEIGKKGFKIDNFDLFRKKLATPQQILYILDNTGELFFDRVLIEELSGHEVIGVVKERPIHNDATLKEARRAGIDRLITTGDGSLGIDWEKSGREFLTAYESADIVIGKGHANFESLVDGRRDAFLILKAKCPVVAEKLGVEVGDLVFYYYQP</sequence>
<dbReference type="InterPro" id="IPR036075">
    <property type="entry name" value="ARMT-1-like_metal-bd_sf"/>
</dbReference>
<name>A0A660SH65_UNCW3</name>
<dbReference type="Gene3D" id="1.10.285.20">
    <property type="entry name" value="Uncharacterised protein PF01937, DUF89, domain 2"/>
    <property type="match status" value="1"/>
</dbReference>
<organism evidence="2 3">
    <name type="scientific">candidate division WOR-3 bacterium</name>
    <dbReference type="NCBI Taxonomy" id="2052148"/>
    <lineage>
        <taxon>Bacteria</taxon>
        <taxon>Bacteria division WOR-3</taxon>
    </lineage>
</organism>
<proteinExistence type="predicted"/>
<dbReference type="SUPFAM" id="SSF111321">
    <property type="entry name" value="AF1104-like"/>
    <property type="match status" value="1"/>
</dbReference>
<evidence type="ECO:0000259" key="1">
    <source>
        <dbReference type="Pfam" id="PF01937"/>
    </source>
</evidence>
<feature type="domain" description="Damage-control phosphatase ARMT1-like metal-binding" evidence="1">
    <location>
        <begin position="6"/>
        <end position="273"/>
    </location>
</feature>
<evidence type="ECO:0000313" key="2">
    <source>
        <dbReference type="EMBL" id="RKX70134.1"/>
    </source>
</evidence>
<dbReference type="Gene3D" id="3.40.50.10880">
    <property type="entry name" value="Uncharacterised protein PF01937, DUF89, domain 3"/>
    <property type="match status" value="1"/>
</dbReference>
<accession>A0A660SH65</accession>
<dbReference type="AlphaFoldDB" id="A0A660SH65"/>
<dbReference type="PIRSF" id="PIRSF006593">
    <property type="entry name" value="UCP006593"/>
    <property type="match status" value="1"/>
</dbReference>
<gene>
    <name evidence="2" type="ORF">DRP53_06040</name>
</gene>